<reference evidence="1 2" key="1">
    <citation type="submission" date="2015-03" db="EMBL/GenBank/DDBJ databases">
        <title>Genome assembly of Sandaracinus amylolyticus DSM 53668.</title>
        <authorList>
            <person name="Sharma G."/>
            <person name="Subramanian S."/>
        </authorList>
    </citation>
    <scope>NUCLEOTIDE SEQUENCE [LARGE SCALE GENOMIC DNA]</scope>
    <source>
        <strain evidence="1 2">DSM 53668</strain>
    </source>
</reference>
<dbReference type="EMBL" id="CP011125">
    <property type="protein sequence ID" value="AKF07881.1"/>
    <property type="molecule type" value="Genomic_DNA"/>
</dbReference>
<evidence type="ECO:0008006" key="3">
    <source>
        <dbReference type="Google" id="ProtNLM"/>
    </source>
</evidence>
<dbReference type="SUPFAM" id="SSF74853">
    <property type="entry name" value="Lamin A/C globular tail domain"/>
    <property type="match status" value="1"/>
</dbReference>
<dbReference type="STRING" id="927083.DB32_005030"/>
<gene>
    <name evidence="1" type="ORF">DB32_005030</name>
</gene>
<evidence type="ECO:0000313" key="2">
    <source>
        <dbReference type="Proteomes" id="UP000034883"/>
    </source>
</evidence>
<accession>A0A0F6W5C1</accession>
<protein>
    <recommendedName>
        <fullName evidence="3">LTD domain-containing protein</fullName>
    </recommendedName>
</protein>
<organism evidence="1 2">
    <name type="scientific">Sandaracinus amylolyticus</name>
    <dbReference type="NCBI Taxonomy" id="927083"/>
    <lineage>
        <taxon>Bacteria</taxon>
        <taxon>Pseudomonadati</taxon>
        <taxon>Myxococcota</taxon>
        <taxon>Polyangia</taxon>
        <taxon>Polyangiales</taxon>
        <taxon>Sandaracinaceae</taxon>
        <taxon>Sandaracinus</taxon>
    </lineage>
</organism>
<dbReference type="RefSeq" id="WP_053235089.1">
    <property type="nucleotide sequence ID" value="NZ_CP011125.1"/>
</dbReference>
<dbReference type="InterPro" id="IPR036415">
    <property type="entry name" value="Lamin_tail_dom_sf"/>
</dbReference>
<sequence>MRTSALLHTLSLALSLSGCFELPPPPPPRDAALDAPLDAAEPLRIVSVAVLDALGNERSMDAIPRSARIVIDASATLEGEPDPLVLVAQLDPEVLREDLESAPLRSETLARVVACERITRGATIELRPRVPLAPGTTLHLGIASWARDEAGRRLGTAFVQTMHVDPSELGGARVVSTWPPEGASAVSADLPLAAVRFDGAVSGIAEGVWIEGPSGERVPGDARAARCDEIGWEGAHCAVIVPSRPLAPSAIHALRTDERLLDATGASVPATRAPFETGREPDLDPPEWLATACALDERPSDAGCVLADDRRIVLRLRGSEPVRVRMTIGDRILTAVAPRGETELAIDDLGPSATIHATLDAIDLAGTIMRTQLELSTTDALAPISIVEVRADPWSVEPRQEYVEIANLGAVTIDLAGFSLSDAPGSMGDVIVGPARVAPGARALIVADAFDPDDRGEDDRDVAIPPGVALIRVDRSLASGGLANSGEPLFLRDPDGRRVSAMPAEPTPRAGVCTVRVADDPRTGARGSFDYDAAGGCTPGR</sequence>
<keyword evidence="2" id="KW-1185">Reference proteome</keyword>
<evidence type="ECO:0000313" key="1">
    <source>
        <dbReference type="EMBL" id="AKF07881.1"/>
    </source>
</evidence>
<proteinExistence type="predicted"/>
<dbReference type="OrthoDB" id="5497750at2"/>
<dbReference type="Proteomes" id="UP000034883">
    <property type="component" value="Chromosome"/>
</dbReference>
<dbReference type="PROSITE" id="PS51257">
    <property type="entry name" value="PROKAR_LIPOPROTEIN"/>
    <property type="match status" value="1"/>
</dbReference>
<dbReference type="KEGG" id="samy:DB32_005030"/>
<name>A0A0F6W5C1_9BACT</name>
<dbReference type="AlphaFoldDB" id="A0A0F6W5C1"/>